<feature type="binding site" evidence="5">
    <location>
        <position position="44"/>
    </location>
    <ligand>
        <name>isopentenyl diphosphate</name>
        <dbReference type="ChEBI" id="CHEBI:128769"/>
    </ligand>
</feature>
<dbReference type="Gene3D" id="3.40.50.11270">
    <property type="match status" value="1"/>
</dbReference>
<proteinExistence type="inferred from homology"/>
<dbReference type="GO" id="GO:0051539">
    <property type="term" value="F:4 iron, 4 sulfur cluster binding"/>
    <property type="evidence" value="ECO:0007669"/>
    <property type="project" value="UniProtKB-UniRule"/>
</dbReference>
<evidence type="ECO:0000256" key="1">
    <source>
        <dbReference type="ARBA" id="ARBA00022485"/>
    </source>
</evidence>
<feature type="binding site" evidence="5">
    <location>
        <position position="77"/>
    </location>
    <ligand>
        <name>isopentenyl diphosphate</name>
        <dbReference type="ChEBI" id="CHEBI:128769"/>
    </ligand>
</feature>
<feature type="binding site" evidence="5">
    <location>
        <position position="198"/>
    </location>
    <ligand>
        <name>[4Fe-4S] cluster</name>
        <dbReference type="ChEBI" id="CHEBI:49883"/>
    </ligand>
</feature>
<comment type="similarity">
    <text evidence="5">Belongs to the IspH family.</text>
</comment>
<keyword evidence="2 5" id="KW-0479">Metal-binding</keyword>
<feature type="binding site" evidence="5">
    <location>
        <position position="226"/>
    </location>
    <ligand>
        <name>isopentenyl diphosphate</name>
        <dbReference type="ChEBI" id="CHEBI:128769"/>
    </ligand>
</feature>
<dbReference type="Gene3D" id="3.40.1010.20">
    <property type="entry name" value="4-hydroxy-3-methylbut-2-enyl diphosphate reductase, catalytic domain"/>
    <property type="match status" value="2"/>
</dbReference>
<feature type="binding site" evidence="5">
    <location>
        <position position="127"/>
    </location>
    <ligand>
        <name>dimethylallyl diphosphate</name>
        <dbReference type="ChEBI" id="CHEBI:57623"/>
    </ligand>
</feature>
<dbReference type="CDD" id="cd13944">
    <property type="entry name" value="lytB_ispH"/>
    <property type="match status" value="1"/>
</dbReference>
<feature type="binding site" evidence="5">
    <location>
        <position position="270"/>
    </location>
    <ligand>
        <name>dimethylallyl diphosphate</name>
        <dbReference type="ChEBI" id="CHEBI:57623"/>
    </ligand>
</feature>
<feature type="active site" description="Proton donor" evidence="5">
    <location>
        <position position="129"/>
    </location>
</feature>
<feature type="binding site" evidence="5">
    <location>
        <position position="226"/>
    </location>
    <ligand>
        <name>dimethylallyl diphosphate</name>
        <dbReference type="ChEBI" id="CHEBI:57623"/>
    </ligand>
</feature>
<comment type="caution">
    <text evidence="6">The sequence shown here is derived from an EMBL/GenBank/DDBJ whole genome shotgun (WGS) entry which is preliminary data.</text>
</comment>
<feature type="binding site" evidence="5">
    <location>
        <position position="270"/>
    </location>
    <ligand>
        <name>isopentenyl diphosphate</name>
        <dbReference type="ChEBI" id="CHEBI:128769"/>
    </ligand>
</feature>
<feature type="binding site" evidence="5">
    <location>
        <position position="227"/>
    </location>
    <ligand>
        <name>dimethylallyl diphosphate</name>
        <dbReference type="ChEBI" id="CHEBI:57623"/>
    </ligand>
</feature>
<dbReference type="PANTHER" id="PTHR30426:SF0">
    <property type="entry name" value="4-HYDROXY-3-METHYLBUT-2-ENYL DIPHOSPHATE REDUCTASE"/>
    <property type="match status" value="1"/>
</dbReference>
<feature type="binding site" evidence="5">
    <location>
        <position position="228"/>
    </location>
    <ligand>
        <name>isopentenyl diphosphate</name>
        <dbReference type="ChEBI" id="CHEBI:128769"/>
    </ligand>
</feature>
<feature type="binding site" evidence="5">
    <location>
        <position position="270"/>
    </location>
    <ligand>
        <name>(2E)-4-hydroxy-3-methylbut-2-enyl diphosphate</name>
        <dbReference type="ChEBI" id="CHEBI:128753"/>
    </ligand>
</feature>
<dbReference type="InterPro" id="IPR003451">
    <property type="entry name" value="LytB/IspH"/>
</dbReference>
<keyword evidence="3 5" id="KW-0408">Iron</keyword>
<protein>
    <recommendedName>
        <fullName evidence="5">4-hydroxy-3-methylbut-2-enyl diphosphate reductase</fullName>
        <shortName evidence="5">HMBPP reductase</shortName>
        <ecNumber evidence="5">1.17.7.4</ecNumber>
    </recommendedName>
</protein>
<feature type="binding site" evidence="5">
    <location>
        <position position="127"/>
    </location>
    <ligand>
        <name>isopentenyl diphosphate</name>
        <dbReference type="ChEBI" id="CHEBI:128769"/>
    </ligand>
</feature>
<evidence type="ECO:0000313" key="6">
    <source>
        <dbReference type="EMBL" id="PIY69368.1"/>
    </source>
</evidence>
<dbReference type="UniPathway" id="UPA00059">
    <property type="reaction ID" value="UER00105"/>
</dbReference>
<keyword evidence="1 5" id="KW-0004">4Fe-4S</keyword>
<dbReference type="UniPathway" id="UPA00056">
    <property type="reaction ID" value="UER00097"/>
</dbReference>
<dbReference type="AlphaFoldDB" id="A0A2M7QET0"/>
<feature type="binding site" evidence="5">
    <location>
        <position position="127"/>
    </location>
    <ligand>
        <name>(2E)-4-hydroxy-3-methylbut-2-enyl diphosphate</name>
        <dbReference type="ChEBI" id="CHEBI:128753"/>
    </ligand>
</feature>
<organism evidence="6 7">
    <name type="scientific">Candidatus Roizmanbacteria bacterium CG_4_10_14_0_8_um_filter_39_9</name>
    <dbReference type="NCBI Taxonomy" id="1974829"/>
    <lineage>
        <taxon>Bacteria</taxon>
        <taxon>Candidatus Roizmaniibacteriota</taxon>
    </lineage>
</organism>
<evidence type="ECO:0000256" key="4">
    <source>
        <dbReference type="ARBA" id="ARBA00023014"/>
    </source>
</evidence>
<comment type="catalytic activity">
    <reaction evidence="5">
        <text>dimethylallyl diphosphate + 2 oxidized [2Fe-2S]-[ferredoxin] + H2O = (2E)-4-hydroxy-3-methylbut-2-enyl diphosphate + 2 reduced [2Fe-2S]-[ferredoxin] + 2 H(+)</text>
        <dbReference type="Rhea" id="RHEA:24825"/>
        <dbReference type="Rhea" id="RHEA-COMP:10000"/>
        <dbReference type="Rhea" id="RHEA-COMP:10001"/>
        <dbReference type="ChEBI" id="CHEBI:15377"/>
        <dbReference type="ChEBI" id="CHEBI:15378"/>
        <dbReference type="ChEBI" id="CHEBI:33737"/>
        <dbReference type="ChEBI" id="CHEBI:33738"/>
        <dbReference type="ChEBI" id="CHEBI:57623"/>
        <dbReference type="ChEBI" id="CHEBI:128753"/>
        <dbReference type="EC" id="1.17.7.4"/>
    </reaction>
</comment>
<dbReference type="EC" id="1.17.7.4" evidence="5"/>
<dbReference type="EMBL" id="PFLF01000029">
    <property type="protein sequence ID" value="PIY69368.1"/>
    <property type="molecule type" value="Genomic_DNA"/>
</dbReference>
<feature type="binding site" evidence="5">
    <location>
        <position position="44"/>
    </location>
    <ligand>
        <name>dimethylallyl diphosphate</name>
        <dbReference type="ChEBI" id="CHEBI:57623"/>
    </ligand>
</feature>
<gene>
    <name evidence="5 6" type="primary">ispH</name>
    <name evidence="6" type="ORF">COY90_01035</name>
</gene>
<comment type="function">
    <text evidence="5">Catalyzes the conversion of 1-hydroxy-2-methyl-2-(E)-butenyl 4-diphosphate (HMBPP) into a mixture of isopentenyl diphosphate (IPP) and dimethylallyl diphosphate (DMAPP). Acts in the terminal step of the DOXP/MEP pathway for isoprenoid precursor biosynthesis.</text>
</comment>
<comment type="pathway">
    <text evidence="5">Isoprenoid biosynthesis; isopentenyl diphosphate biosynthesis via DXP pathway; isopentenyl diphosphate from 1-deoxy-D-xylulose 5-phosphate: step 6/6.</text>
</comment>
<feature type="binding site" evidence="5">
    <location>
        <position position="228"/>
    </location>
    <ligand>
        <name>dimethylallyl diphosphate</name>
        <dbReference type="ChEBI" id="CHEBI:57623"/>
    </ligand>
</feature>
<reference evidence="7" key="1">
    <citation type="submission" date="2017-09" db="EMBL/GenBank/DDBJ databases">
        <title>Depth-based differentiation of microbial function through sediment-hosted aquifers and enrichment of novel symbionts in the deep terrestrial subsurface.</title>
        <authorList>
            <person name="Probst A.J."/>
            <person name="Ladd B."/>
            <person name="Jarett J.K."/>
            <person name="Geller-Mcgrath D.E."/>
            <person name="Sieber C.M.K."/>
            <person name="Emerson J.B."/>
            <person name="Anantharaman K."/>
            <person name="Thomas B.C."/>
            <person name="Malmstrom R."/>
            <person name="Stieglmeier M."/>
            <person name="Klingl A."/>
            <person name="Woyke T."/>
            <person name="Ryan C.M."/>
            <person name="Banfield J.F."/>
        </authorList>
    </citation>
    <scope>NUCLEOTIDE SEQUENCE [LARGE SCALE GENOMIC DNA]</scope>
</reference>
<feature type="binding site" evidence="5">
    <location>
        <position position="77"/>
    </location>
    <ligand>
        <name>(2E)-4-hydroxy-3-methylbut-2-enyl diphosphate</name>
        <dbReference type="ChEBI" id="CHEBI:128753"/>
    </ligand>
</feature>
<feature type="binding site" evidence="5">
    <location>
        <position position="228"/>
    </location>
    <ligand>
        <name>(2E)-4-hydroxy-3-methylbut-2-enyl diphosphate</name>
        <dbReference type="ChEBI" id="CHEBI:128753"/>
    </ligand>
</feature>
<dbReference type="GO" id="GO:0050992">
    <property type="term" value="P:dimethylallyl diphosphate biosynthetic process"/>
    <property type="evidence" value="ECO:0007669"/>
    <property type="project" value="UniProtKB-UniRule"/>
</dbReference>
<feature type="binding site" evidence="5">
    <location>
        <position position="227"/>
    </location>
    <ligand>
        <name>isopentenyl diphosphate</name>
        <dbReference type="ChEBI" id="CHEBI:128769"/>
    </ligand>
</feature>
<feature type="binding site" evidence="5">
    <location>
        <position position="44"/>
    </location>
    <ligand>
        <name>(2E)-4-hydroxy-3-methylbut-2-enyl diphosphate</name>
        <dbReference type="ChEBI" id="CHEBI:128753"/>
    </ligand>
</feature>
<comment type="cofactor">
    <cofactor evidence="5">
        <name>[4Fe-4S] cluster</name>
        <dbReference type="ChEBI" id="CHEBI:49883"/>
    </cofactor>
    <text evidence="5">Binds 1 [4Fe-4S] cluster per subunit.</text>
</comment>
<dbReference type="Proteomes" id="UP000230108">
    <property type="component" value="Unassembled WGS sequence"/>
</dbReference>
<dbReference type="GO" id="GO:0019288">
    <property type="term" value="P:isopentenyl diphosphate biosynthetic process, methylerythritol 4-phosphate pathway"/>
    <property type="evidence" value="ECO:0007669"/>
    <property type="project" value="UniProtKB-UniRule"/>
</dbReference>
<dbReference type="HAMAP" id="MF_00191">
    <property type="entry name" value="IspH"/>
    <property type="match status" value="1"/>
</dbReference>
<feature type="binding site" evidence="5">
    <location>
        <position position="168"/>
    </location>
    <ligand>
        <name>(2E)-4-hydroxy-3-methylbut-2-enyl diphosphate</name>
        <dbReference type="ChEBI" id="CHEBI:128753"/>
    </ligand>
</feature>
<dbReference type="PANTHER" id="PTHR30426">
    <property type="entry name" value="4-HYDROXY-3-METHYLBUT-2-ENYL DIPHOSPHATE REDUCTASE"/>
    <property type="match status" value="1"/>
</dbReference>
<comment type="pathway">
    <text evidence="5">Isoprenoid biosynthesis; dimethylallyl diphosphate biosynthesis; dimethylallyl diphosphate from (2E)-4-hydroxy-3-methylbutenyl diphosphate: step 1/1.</text>
</comment>
<sequence length="308" mass="33876">MDINKIYVVSPHGFCAGVARAIDTVEKVLHKHGRPVYVRHHIVHNVHVVKDFEKKGVIFVEDIDKVPPRSVVVFSAHGSPPELYIKAHNNKLTLYDATCPLVTKVHLEAKRYAGEGYHIIYIGYKGHAEGIGVMGEVSEDSITQVDSVNDVGHLLIPPQKKIVILTQTTLSLDDIKGVVGAIQKKYPHSILPPALDICYATQNRQNAVKILAKKAKLILVIGSKASSNSNKLREVAEKTGAKAYLIDDETDIDPEWLKNVQEIGITAGASVPEKLVRGVIDFLSNNNTVIEYMETAKEAAIFSLPKNL</sequence>
<dbReference type="GO" id="GO:0016114">
    <property type="term" value="P:terpenoid biosynthetic process"/>
    <property type="evidence" value="ECO:0007669"/>
    <property type="project" value="UniProtKB-UniRule"/>
</dbReference>
<feature type="binding site" evidence="5">
    <location>
        <position position="99"/>
    </location>
    <ligand>
        <name>[4Fe-4S] cluster</name>
        <dbReference type="ChEBI" id="CHEBI:49883"/>
    </ligand>
</feature>
<name>A0A2M7QET0_9BACT</name>
<feature type="binding site" evidence="5">
    <location>
        <position position="15"/>
    </location>
    <ligand>
        <name>[4Fe-4S] cluster</name>
        <dbReference type="ChEBI" id="CHEBI:49883"/>
    </ligand>
</feature>
<keyword evidence="5" id="KW-0414">Isoprene biosynthesis</keyword>
<evidence type="ECO:0000256" key="3">
    <source>
        <dbReference type="ARBA" id="ARBA00023004"/>
    </source>
</evidence>
<dbReference type="GO" id="GO:0051745">
    <property type="term" value="F:4-hydroxy-3-methylbut-2-enyl diphosphate reductase activity"/>
    <property type="evidence" value="ECO:0007669"/>
    <property type="project" value="UniProtKB-UniRule"/>
</dbReference>
<dbReference type="NCBIfam" id="TIGR00216">
    <property type="entry name" value="ispH_lytB"/>
    <property type="match status" value="1"/>
</dbReference>
<comment type="catalytic activity">
    <reaction evidence="5">
        <text>isopentenyl diphosphate + 2 oxidized [2Fe-2S]-[ferredoxin] + H2O = (2E)-4-hydroxy-3-methylbut-2-enyl diphosphate + 2 reduced [2Fe-2S]-[ferredoxin] + 2 H(+)</text>
        <dbReference type="Rhea" id="RHEA:24488"/>
        <dbReference type="Rhea" id="RHEA-COMP:10000"/>
        <dbReference type="Rhea" id="RHEA-COMP:10001"/>
        <dbReference type="ChEBI" id="CHEBI:15377"/>
        <dbReference type="ChEBI" id="CHEBI:15378"/>
        <dbReference type="ChEBI" id="CHEBI:33737"/>
        <dbReference type="ChEBI" id="CHEBI:33738"/>
        <dbReference type="ChEBI" id="CHEBI:128753"/>
        <dbReference type="ChEBI" id="CHEBI:128769"/>
        <dbReference type="EC" id="1.17.7.4"/>
    </reaction>
</comment>
<dbReference type="GO" id="GO:0046872">
    <property type="term" value="F:metal ion binding"/>
    <property type="evidence" value="ECO:0007669"/>
    <property type="project" value="UniProtKB-KW"/>
</dbReference>
<keyword evidence="4 5" id="KW-0411">Iron-sulfur</keyword>
<feature type="binding site" evidence="5">
    <location>
        <position position="226"/>
    </location>
    <ligand>
        <name>(2E)-4-hydroxy-3-methylbut-2-enyl diphosphate</name>
        <dbReference type="ChEBI" id="CHEBI:128753"/>
    </ligand>
</feature>
<keyword evidence="5" id="KW-0560">Oxidoreductase</keyword>
<feature type="binding site" evidence="5">
    <location>
        <position position="227"/>
    </location>
    <ligand>
        <name>(2E)-4-hydroxy-3-methylbut-2-enyl diphosphate</name>
        <dbReference type="ChEBI" id="CHEBI:128753"/>
    </ligand>
</feature>
<evidence type="ECO:0000256" key="2">
    <source>
        <dbReference type="ARBA" id="ARBA00022723"/>
    </source>
</evidence>
<feature type="binding site" evidence="5">
    <location>
        <position position="77"/>
    </location>
    <ligand>
        <name>dimethylallyl diphosphate</name>
        <dbReference type="ChEBI" id="CHEBI:57623"/>
    </ligand>
</feature>
<accession>A0A2M7QET0</accession>
<dbReference type="Pfam" id="PF02401">
    <property type="entry name" value="LYTB"/>
    <property type="match status" value="1"/>
</dbReference>
<evidence type="ECO:0000313" key="7">
    <source>
        <dbReference type="Proteomes" id="UP000230108"/>
    </source>
</evidence>
<evidence type="ECO:0000256" key="5">
    <source>
        <dbReference type="HAMAP-Rule" id="MF_00191"/>
    </source>
</evidence>